<dbReference type="Gene3D" id="1.25.40.390">
    <property type="match status" value="1"/>
</dbReference>
<dbReference type="InterPro" id="IPR011990">
    <property type="entry name" value="TPR-like_helical_dom_sf"/>
</dbReference>
<keyword evidence="9" id="KW-1185">Reference proteome</keyword>
<feature type="domain" description="RagB/SusD" evidence="6">
    <location>
        <begin position="299"/>
        <end position="535"/>
    </location>
</feature>
<evidence type="ECO:0000313" key="8">
    <source>
        <dbReference type="EMBL" id="OQD42570.1"/>
    </source>
</evidence>
<comment type="caution">
    <text evidence="8">The sequence shown here is derived from an EMBL/GenBank/DDBJ whole genome shotgun (WGS) entry which is preliminary data.</text>
</comment>
<evidence type="ECO:0000259" key="7">
    <source>
        <dbReference type="Pfam" id="PF14322"/>
    </source>
</evidence>
<evidence type="ECO:0000256" key="2">
    <source>
        <dbReference type="ARBA" id="ARBA00006275"/>
    </source>
</evidence>
<dbReference type="Pfam" id="PF07980">
    <property type="entry name" value="SusD_RagB"/>
    <property type="match status" value="1"/>
</dbReference>
<proteinExistence type="inferred from homology"/>
<evidence type="ECO:0000313" key="9">
    <source>
        <dbReference type="Proteomes" id="UP000191680"/>
    </source>
</evidence>
<dbReference type="OrthoDB" id="5694214at2"/>
<evidence type="ECO:0000256" key="1">
    <source>
        <dbReference type="ARBA" id="ARBA00004442"/>
    </source>
</evidence>
<dbReference type="EMBL" id="MTBC01000006">
    <property type="protein sequence ID" value="OQD42570.1"/>
    <property type="molecule type" value="Genomic_DNA"/>
</dbReference>
<dbReference type="SUPFAM" id="SSF48452">
    <property type="entry name" value="TPR-like"/>
    <property type="match status" value="1"/>
</dbReference>
<keyword evidence="4" id="KW-0472">Membrane</keyword>
<comment type="similarity">
    <text evidence="2">Belongs to the SusD family.</text>
</comment>
<keyword evidence="3" id="KW-0732">Signal</keyword>
<name>A0A1V6LQU0_9FLAO</name>
<dbReference type="AlphaFoldDB" id="A0A1V6LQU0"/>
<evidence type="ECO:0000256" key="5">
    <source>
        <dbReference type="ARBA" id="ARBA00023237"/>
    </source>
</evidence>
<protein>
    <submittedName>
        <fullName evidence="8">RagB/SusD family nutrient uptake outer membrane protein</fullName>
    </submittedName>
</protein>
<comment type="subcellular location">
    <subcellularLocation>
        <location evidence="1">Cell outer membrane</location>
    </subcellularLocation>
</comment>
<dbReference type="Pfam" id="PF14322">
    <property type="entry name" value="SusD-like_3"/>
    <property type="match status" value="1"/>
</dbReference>
<evidence type="ECO:0000256" key="4">
    <source>
        <dbReference type="ARBA" id="ARBA00023136"/>
    </source>
</evidence>
<gene>
    <name evidence="8" type="ORF">BUL40_10645</name>
</gene>
<reference evidence="8 9" key="1">
    <citation type="submission" date="2016-12" db="EMBL/GenBank/DDBJ databases">
        <authorList>
            <person name="Song W.-J."/>
            <person name="Kurnit D.M."/>
        </authorList>
    </citation>
    <scope>NUCLEOTIDE SEQUENCE [LARGE SCALE GENOMIC DNA]</scope>
    <source>
        <strain evidence="8 9">HSG9</strain>
    </source>
</reference>
<dbReference type="RefSeq" id="WP_080319250.1">
    <property type="nucleotide sequence ID" value="NZ_MTBC01000006.1"/>
</dbReference>
<evidence type="ECO:0000259" key="6">
    <source>
        <dbReference type="Pfam" id="PF07980"/>
    </source>
</evidence>
<dbReference type="Proteomes" id="UP000191680">
    <property type="component" value="Unassembled WGS sequence"/>
</dbReference>
<dbReference type="GO" id="GO:0009279">
    <property type="term" value="C:cell outer membrane"/>
    <property type="evidence" value="ECO:0007669"/>
    <property type="project" value="UniProtKB-SubCell"/>
</dbReference>
<dbReference type="InterPro" id="IPR033985">
    <property type="entry name" value="SusD-like_N"/>
</dbReference>
<organism evidence="8 9">
    <name type="scientific">Croceivirga radicis</name>
    <dbReference type="NCBI Taxonomy" id="1929488"/>
    <lineage>
        <taxon>Bacteria</taxon>
        <taxon>Pseudomonadati</taxon>
        <taxon>Bacteroidota</taxon>
        <taxon>Flavobacteriia</taxon>
        <taxon>Flavobacteriales</taxon>
        <taxon>Flavobacteriaceae</taxon>
        <taxon>Croceivirga</taxon>
    </lineage>
</organism>
<feature type="domain" description="SusD-like N-terminal" evidence="7">
    <location>
        <begin position="100"/>
        <end position="232"/>
    </location>
</feature>
<sequence length="535" mass="58760">MKRIIRSTYIVGALLLGVSCTDLDETLEDEFTTEFSDNGVQVIEGATEGGGQVPAALQAAYGRLRGGSANHGGYYSVQTVSSDEMAIGQKGGDWFDGGIWLRMHRHTYGSANGPLNNMWTETYAGISEANLALEGSLTAAEEAQARTIRALFYWRLLDTFGRVKIITSSTGDAPQATRQEVYDFVESELLDVLGITAVTASMDLSGSALGTDADPYVINQYAALGLLAKLYLNAEVYTGTAMYNEADWAASYIIDNGPYQICGEGCTVTNLAKRPAVDSDPENLEGYSAVFAPNNQYNPELIWAIFYDETSATGMNFSQMNFHYSTQLTYALDQQPWNGYQVLEEFYNSYDDADARKQASFLAGAQTDFDGAALLDYASDDPTLVVEYTPEISELEPNSPRQSGVRAAKFSLQLFGRQEMNNDYPLFRLGQVYLIRGEARARAAGDWSLALPDVNITRERAGLPAATTMDADTFLEERGHEMFQESARRTDLIRFGKYGEAWWEKGASDASKTIFPIPQDQINASNGTLTQNPGY</sequence>
<keyword evidence="5" id="KW-0998">Cell outer membrane</keyword>
<dbReference type="InterPro" id="IPR012944">
    <property type="entry name" value="SusD_RagB_dom"/>
</dbReference>
<evidence type="ECO:0000256" key="3">
    <source>
        <dbReference type="ARBA" id="ARBA00022729"/>
    </source>
</evidence>
<accession>A0A1V6LQU0</accession>
<dbReference type="PROSITE" id="PS51257">
    <property type="entry name" value="PROKAR_LIPOPROTEIN"/>
    <property type="match status" value="1"/>
</dbReference>